<evidence type="ECO:0000256" key="12">
    <source>
        <dbReference type="ARBA" id="ARBA00022989"/>
    </source>
</evidence>
<dbReference type="SUPFAM" id="SSF81665">
    <property type="entry name" value="Calcium ATPase, transmembrane domain M"/>
    <property type="match status" value="1"/>
</dbReference>
<dbReference type="Pfam" id="PF00702">
    <property type="entry name" value="Hydrolase"/>
    <property type="match status" value="1"/>
</dbReference>
<name>A0A6P2CPQ7_9BACT</name>
<dbReference type="GO" id="GO:0005507">
    <property type="term" value="F:copper ion binding"/>
    <property type="evidence" value="ECO:0007669"/>
    <property type="project" value="TreeGrafter"/>
</dbReference>
<evidence type="ECO:0000256" key="7">
    <source>
        <dbReference type="ARBA" id="ARBA00022723"/>
    </source>
</evidence>
<dbReference type="GO" id="GO:0005886">
    <property type="term" value="C:plasma membrane"/>
    <property type="evidence" value="ECO:0007669"/>
    <property type="project" value="UniProtKB-SubCell"/>
</dbReference>
<dbReference type="GO" id="GO:0043682">
    <property type="term" value="F:P-type divalent copper transporter activity"/>
    <property type="evidence" value="ECO:0007669"/>
    <property type="project" value="TreeGrafter"/>
</dbReference>
<feature type="transmembrane region" description="Helical" evidence="15">
    <location>
        <begin position="340"/>
        <end position="364"/>
    </location>
</feature>
<feature type="transmembrane region" description="Helical" evidence="15">
    <location>
        <begin position="935"/>
        <end position="959"/>
    </location>
</feature>
<dbReference type="InterPro" id="IPR059000">
    <property type="entry name" value="ATPase_P-type_domA"/>
</dbReference>
<dbReference type="InterPro" id="IPR027256">
    <property type="entry name" value="P-typ_ATPase_IB"/>
</dbReference>
<keyword evidence="5" id="KW-0597">Phosphoprotein</keyword>
<evidence type="ECO:0000313" key="19">
    <source>
        <dbReference type="Proteomes" id="UP000464178"/>
    </source>
</evidence>
<dbReference type="InterPro" id="IPR044492">
    <property type="entry name" value="P_typ_ATPase_HD_dom"/>
</dbReference>
<feature type="transmembrane region" description="Helical" evidence="15">
    <location>
        <begin position="863"/>
        <end position="880"/>
    </location>
</feature>
<feature type="transmembrane region" description="Helical" evidence="15">
    <location>
        <begin position="965"/>
        <end position="989"/>
    </location>
</feature>
<dbReference type="SFLD" id="SFLDG00002">
    <property type="entry name" value="C1.7:_P-type_atpase_like"/>
    <property type="match status" value="1"/>
</dbReference>
<dbReference type="PANTHER" id="PTHR43520">
    <property type="entry name" value="ATP7, ISOFORM B"/>
    <property type="match status" value="1"/>
</dbReference>
<dbReference type="InterPro" id="IPR001757">
    <property type="entry name" value="P_typ_ATPase"/>
</dbReference>
<dbReference type="GO" id="GO:0055070">
    <property type="term" value="P:copper ion homeostasis"/>
    <property type="evidence" value="ECO:0007669"/>
    <property type="project" value="TreeGrafter"/>
</dbReference>
<feature type="transmembrane region" description="Helical" evidence="15">
    <location>
        <begin position="154"/>
        <end position="173"/>
    </location>
</feature>
<keyword evidence="10" id="KW-0460">Magnesium</keyword>
<protein>
    <recommendedName>
        <fullName evidence="17">P-type ATPase A domain-containing protein</fullName>
    </recommendedName>
</protein>
<dbReference type="AlphaFoldDB" id="A0A6P2CPQ7"/>
<dbReference type="PROSITE" id="PS01229">
    <property type="entry name" value="COF_2"/>
    <property type="match status" value="1"/>
</dbReference>
<feature type="region of interest" description="Disordered" evidence="16">
    <location>
        <begin position="750"/>
        <end position="796"/>
    </location>
</feature>
<feature type="transmembrane region" description="Helical" evidence="15">
    <location>
        <begin position="63"/>
        <end position="82"/>
    </location>
</feature>
<feature type="transmembrane region" description="Helical" evidence="15">
    <location>
        <begin position="309"/>
        <end position="328"/>
    </location>
</feature>
<dbReference type="Gene3D" id="3.40.50.1000">
    <property type="entry name" value="HAD superfamily/HAD-like"/>
    <property type="match status" value="1"/>
</dbReference>
<feature type="region of interest" description="Disordered" evidence="16">
    <location>
        <begin position="487"/>
        <end position="510"/>
    </location>
</feature>
<evidence type="ECO:0000256" key="9">
    <source>
        <dbReference type="ARBA" id="ARBA00022840"/>
    </source>
</evidence>
<dbReference type="InterPro" id="IPR008250">
    <property type="entry name" value="ATPase_P-typ_transduc_dom_A_sf"/>
</dbReference>
<comment type="subcellular location">
    <subcellularLocation>
        <location evidence="1">Cell membrane</location>
        <topology evidence="1">Multi-pass membrane protein</topology>
    </subcellularLocation>
</comment>
<dbReference type="SFLD" id="SFLDS00003">
    <property type="entry name" value="Haloacid_Dehalogenase"/>
    <property type="match status" value="1"/>
</dbReference>
<evidence type="ECO:0000256" key="14">
    <source>
        <dbReference type="ARBA" id="ARBA00023136"/>
    </source>
</evidence>
<dbReference type="GO" id="GO:0016887">
    <property type="term" value="F:ATP hydrolysis activity"/>
    <property type="evidence" value="ECO:0007669"/>
    <property type="project" value="InterPro"/>
</dbReference>
<keyword evidence="9 15" id="KW-0067">ATP-binding</keyword>
<feature type="transmembrane region" description="Helical" evidence="15">
    <location>
        <begin position="94"/>
        <end position="114"/>
    </location>
</feature>
<dbReference type="InterPro" id="IPR018303">
    <property type="entry name" value="ATPase_P-typ_P_site"/>
</dbReference>
<gene>
    <name evidence="18" type="ORF">SOIL9_67830</name>
</gene>
<dbReference type="PRINTS" id="PR00119">
    <property type="entry name" value="CATATPASE"/>
</dbReference>
<feature type="transmembrane region" description="Helical" evidence="15">
    <location>
        <begin position="673"/>
        <end position="692"/>
    </location>
</feature>
<dbReference type="Gene3D" id="2.70.150.10">
    <property type="entry name" value="Calcium-transporting ATPase, cytoplasmic transduction domain A"/>
    <property type="match status" value="1"/>
</dbReference>
<keyword evidence="19" id="KW-1185">Reference proteome</keyword>
<keyword evidence="8 15" id="KW-0547">Nucleotide-binding</keyword>
<dbReference type="NCBIfam" id="TIGR01525">
    <property type="entry name" value="ATPase-IB_hvy"/>
    <property type="match status" value="1"/>
</dbReference>
<dbReference type="Proteomes" id="UP000464178">
    <property type="component" value="Chromosome"/>
</dbReference>
<keyword evidence="18" id="KW-0378">Hydrolase</keyword>
<dbReference type="PROSITE" id="PS00154">
    <property type="entry name" value="ATPASE_E1_E2"/>
    <property type="match status" value="1"/>
</dbReference>
<evidence type="ECO:0000256" key="8">
    <source>
        <dbReference type="ARBA" id="ARBA00022741"/>
    </source>
</evidence>
<evidence type="ECO:0000256" key="1">
    <source>
        <dbReference type="ARBA" id="ARBA00004651"/>
    </source>
</evidence>
<dbReference type="Pfam" id="PF00122">
    <property type="entry name" value="E1-E2_ATPase"/>
    <property type="match status" value="1"/>
</dbReference>
<evidence type="ECO:0000256" key="16">
    <source>
        <dbReference type="SAM" id="MobiDB-lite"/>
    </source>
</evidence>
<evidence type="ECO:0000256" key="13">
    <source>
        <dbReference type="ARBA" id="ARBA00023065"/>
    </source>
</evidence>
<dbReference type="InterPro" id="IPR023298">
    <property type="entry name" value="ATPase_P-typ_TM_dom_sf"/>
</dbReference>
<dbReference type="InterPro" id="IPR023299">
    <property type="entry name" value="ATPase_P-typ_cyto_dom_N"/>
</dbReference>
<keyword evidence="3" id="KW-0813">Transport</keyword>
<dbReference type="KEGG" id="gms:SOIL9_67830"/>
<keyword evidence="14 15" id="KW-0472">Membrane</keyword>
<evidence type="ECO:0000256" key="3">
    <source>
        <dbReference type="ARBA" id="ARBA00022448"/>
    </source>
</evidence>
<dbReference type="PANTHER" id="PTHR43520:SF5">
    <property type="entry name" value="CATION-TRANSPORTING P-TYPE ATPASE-RELATED"/>
    <property type="match status" value="1"/>
</dbReference>
<keyword evidence="4 15" id="KW-1003">Cell membrane</keyword>
<evidence type="ECO:0000256" key="10">
    <source>
        <dbReference type="ARBA" id="ARBA00022842"/>
    </source>
</evidence>
<feature type="transmembrane region" description="Helical" evidence="15">
    <location>
        <begin position="803"/>
        <end position="826"/>
    </location>
</feature>
<evidence type="ECO:0000256" key="4">
    <source>
        <dbReference type="ARBA" id="ARBA00022475"/>
    </source>
</evidence>
<proteinExistence type="inferred from homology"/>
<dbReference type="EMBL" id="LR593886">
    <property type="protein sequence ID" value="VTR90931.1"/>
    <property type="molecule type" value="Genomic_DNA"/>
</dbReference>
<feature type="transmembrane region" description="Helical" evidence="15">
    <location>
        <begin position="832"/>
        <end position="851"/>
    </location>
</feature>
<feature type="compositionally biased region" description="Low complexity" evidence="16">
    <location>
        <begin position="775"/>
        <end position="789"/>
    </location>
</feature>
<feature type="domain" description="P-type ATPase A" evidence="17">
    <location>
        <begin position="200"/>
        <end position="289"/>
    </location>
</feature>
<keyword evidence="13" id="KW-0406">Ion transport</keyword>
<dbReference type="GO" id="GO:0005524">
    <property type="term" value="F:ATP binding"/>
    <property type="evidence" value="ECO:0007669"/>
    <property type="project" value="UniProtKB-UniRule"/>
</dbReference>
<dbReference type="Gene3D" id="3.40.1110.10">
    <property type="entry name" value="Calcium-transporting ATPase, cytoplasmic domain N"/>
    <property type="match status" value="1"/>
</dbReference>
<feature type="transmembrane region" description="Helical" evidence="15">
    <location>
        <begin position="906"/>
        <end position="923"/>
    </location>
</feature>
<keyword evidence="11" id="KW-1278">Translocase</keyword>
<dbReference type="NCBIfam" id="TIGR01494">
    <property type="entry name" value="ATPase_P-type"/>
    <property type="match status" value="2"/>
</dbReference>
<evidence type="ECO:0000256" key="6">
    <source>
        <dbReference type="ARBA" id="ARBA00022692"/>
    </source>
</evidence>
<dbReference type="SUPFAM" id="SSF81660">
    <property type="entry name" value="Metal cation-transporting ATPase, ATP-binding domain N"/>
    <property type="match status" value="1"/>
</dbReference>
<evidence type="ECO:0000256" key="11">
    <source>
        <dbReference type="ARBA" id="ARBA00022967"/>
    </source>
</evidence>
<evidence type="ECO:0000256" key="2">
    <source>
        <dbReference type="ARBA" id="ARBA00006024"/>
    </source>
</evidence>
<organism evidence="18 19">
    <name type="scientific">Gemmata massiliana</name>
    <dbReference type="NCBI Taxonomy" id="1210884"/>
    <lineage>
        <taxon>Bacteria</taxon>
        <taxon>Pseudomonadati</taxon>
        <taxon>Planctomycetota</taxon>
        <taxon>Planctomycetia</taxon>
        <taxon>Gemmatales</taxon>
        <taxon>Gemmataceae</taxon>
        <taxon>Gemmata</taxon>
    </lineage>
</organism>
<reference evidence="18 19" key="1">
    <citation type="submission" date="2019-05" db="EMBL/GenBank/DDBJ databases">
        <authorList>
            <consortium name="Science for Life Laboratories"/>
        </authorList>
    </citation>
    <scope>NUCLEOTIDE SEQUENCE [LARGE SCALE GENOMIC DNA]</scope>
    <source>
        <strain evidence="18">Soil9</strain>
    </source>
</reference>
<dbReference type="InterPro" id="IPR023214">
    <property type="entry name" value="HAD_sf"/>
</dbReference>
<comment type="similarity">
    <text evidence="2 15">Belongs to the cation transport ATPase (P-type) (TC 3.A.3) family. Type IB subfamily.</text>
</comment>
<dbReference type="SFLD" id="SFLDF00027">
    <property type="entry name" value="p-type_atpase"/>
    <property type="match status" value="1"/>
</dbReference>
<accession>A0A6P2CPQ7</accession>
<dbReference type="SUPFAM" id="SSF56784">
    <property type="entry name" value="HAD-like"/>
    <property type="match status" value="1"/>
</dbReference>
<evidence type="ECO:0000313" key="18">
    <source>
        <dbReference type="EMBL" id="VTR90931.1"/>
    </source>
</evidence>
<keyword evidence="6 15" id="KW-0812">Transmembrane</keyword>
<dbReference type="SUPFAM" id="SSF81653">
    <property type="entry name" value="Calcium ATPase, transduction domain A"/>
    <property type="match status" value="1"/>
</dbReference>
<evidence type="ECO:0000259" key="17">
    <source>
        <dbReference type="Pfam" id="PF00122"/>
    </source>
</evidence>
<dbReference type="InterPro" id="IPR036412">
    <property type="entry name" value="HAD-like_sf"/>
</dbReference>
<evidence type="ECO:0000256" key="15">
    <source>
        <dbReference type="RuleBase" id="RU362081"/>
    </source>
</evidence>
<evidence type="ECO:0000256" key="5">
    <source>
        <dbReference type="ARBA" id="ARBA00022553"/>
    </source>
</evidence>
<keyword evidence="7 15" id="KW-0479">Metal-binding</keyword>
<feature type="transmembrane region" description="Helical" evidence="15">
    <location>
        <begin position="126"/>
        <end position="148"/>
    </location>
</feature>
<keyword evidence="12 15" id="KW-1133">Transmembrane helix</keyword>
<sequence length="1015" mass="106757">MPVCANCNGPITGSGYAGRPQPDGVVRAYCCFGCLSLGERACTDAGCYATAPGKSGRFDGLRLGIGVLVVGQSMIFGLALNVHDDVPPVIREFTQWFVFALTMLVVVLLGGPLISTAARELRRGRLTIEALFLLTMFGALGASLQAQITGRGKIYFEVVSVLLVVYTLGKVIGARSRAAALASSRAWGEQLATCRLVDGTGGTRTAPVVDVRPGDVVEVHPGELFAVDGVVRDGAGFVSETVVSGEPFAVVRRPGDRVVAGSASFDATFRVTATASGTEREIDRLLATVESARDKPLSLQGHADRLGQWFLPLVAFTAVGTFAYWTFFASAGWEAGLFNAMSVLLVACPCVIGLATPVVIWSALNRLAERGVIVRGGDAIERLATVGRVMFDKTGTLTEDRFALVDIETTATGSERTKLLGWLSLAQSQSNHPIAKPFADLPRNFAPGTEPRVASLVAIPGCGVIAELVEANGARHEIKIGTEEWVGGWAKPTPPAPLPEGKGEKNQTPRLSLNSAAPLSEKSGNKAVFVAVDGEFAATAVVAERLRDSTPQALEQLQQLGLPVEILTGDVTGRAEALGLPSARGGLLPDDKRAAVEAAKQRGENPLFVGDGINDASALAVAHVGVALSSGTDLAVNAAPVTLYHTDLRVLPWAVELSRDAVRAVRLNLTRALVYNLVGMTLAACGVLHPVVAAVLMVVSSLTLIFSSTRVGCGHLARPTPSERKGEKESAVILSPSPLGGGVGEELSAQPNPLTLFPRKEGGTEPNTAAPAPPSASSSSPCSGPREASLTGPESKERGGERFFLLFAHAGAFALQGGVFVLLLSSLRKPDAAVFTLTAFALAGGWLAIAWRRFDVPHWADMCFGMLTFGNLGMLLGWWADNDFGALHDHGCCACVEAMREGVMKPWMWVGMLVFANIAMRWLGRGPVPNADHAIAMYTGGNVGMVVGMVAGGWCAMQFQTENMVTAVATSFVGMTLGMLAGMLAGTWVTESLLVGVRAVGFWPKWANLKATRTS</sequence>